<gene>
    <name evidence="9" type="ORF">H9704_00390</name>
</gene>
<proteinExistence type="inferred from homology"/>
<keyword evidence="5 8" id="KW-0812">Transmembrane</keyword>
<feature type="transmembrane region" description="Helical" evidence="8">
    <location>
        <begin position="6"/>
        <end position="22"/>
    </location>
</feature>
<evidence type="ECO:0000313" key="10">
    <source>
        <dbReference type="Proteomes" id="UP000823910"/>
    </source>
</evidence>
<feature type="transmembrane region" description="Helical" evidence="8">
    <location>
        <begin position="34"/>
        <end position="53"/>
    </location>
</feature>
<evidence type="ECO:0000256" key="3">
    <source>
        <dbReference type="ARBA" id="ARBA00022448"/>
    </source>
</evidence>
<dbReference type="GO" id="GO:0005886">
    <property type="term" value="C:plasma membrane"/>
    <property type="evidence" value="ECO:0007669"/>
    <property type="project" value="UniProtKB-SubCell"/>
</dbReference>
<feature type="transmembrane region" description="Helical" evidence="8">
    <location>
        <begin position="159"/>
        <end position="177"/>
    </location>
</feature>
<feature type="transmembrane region" description="Helical" evidence="8">
    <location>
        <begin position="65"/>
        <end position="85"/>
    </location>
</feature>
<accession>A0A9D2MY58</accession>
<evidence type="ECO:0000256" key="6">
    <source>
        <dbReference type="ARBA" id="ARBA00022989"/>
    </source>
</evidence>
<organism evidence="9 10">
    <name type="scientific">Candidatus Enterocloster excrementipullorum</name>
    <dbReference type="NCBI Taxonomy" id="2838559"/>
    <lineage>
        <taxon>Bacteria</taxon>
        <taxon>Bacillati</taxon>
        <taxon>Bacillota</taxon>
        <taxon>Clostridia</taxon>
        <taxon>Lachnospirales</taxon>
        <taxon>Lachnospiraceae</taxon>
        <taxon>Enterocloster</taxon>
    </lineage>
</organism>
<dbReference type="GO" id="GO:0055085">
    <property type="term" value="P:transmembrane transport"/>
    <property type="evidence" value="ECO:0007669"/>
    <property type="project" value="InterPro"/>
</dbReference>
<keyword evidence="6 8" id="KW-1133">Transmembrane helix</keyword>
<keyword evidence="7 8" id="KW-0472">Membrane</keyword>
<comment type="caution">
    <text evidence="9">The sequence shown here is derived from an EMBL/GenBank/DDBJ whole genome shotgun (WGS) entry which is preliminary data.</text>
</comment>
<dbReference type="Pfam" id="PF03547">
    <property type="entry name" value="Mem_trans"/>
    <property type="match status" value="1"/>
</dbReference>
<feature type="transmembrane region" description="Helical" evidence="8">
    <location>
        <begin position="222"/>
        <end position="242"/>
    </location>
</feature>
<feature type="transmembrane region" description="Helical" evidence="8">
    <location>
        <begin position="282"/>
        <end position="304"/>
    </location>
</feature>
<feature type="transmembrane region" description="Helical" evidence="8">
    <location>
        <begin position="127"/>
        <end position="147"/>
    </location>
</feature>
<evidence type="ECO:0000313" key="9">
    <source>
        <dbReference type="EMBL" id="HJC04618.1"/>
    </source>
</evidence>
<dbReference type="Proteomes" id="UP000823910">
    <property type="component" value="Unassembled WGS sequence"/>
</dbReference>
<comment type="similarity">
    <text evidence="2">Belongs to the auxin efflux carrier (TC 2.A.69) family.</text>
</comment>
<evidence type="ECO:0000256" key="2">
    <source>
        <dbReference type="ARBA" id="ARBA00010145"/>
    </source>
</evidence>
<evidence type="ECO:0000256" key="4">
    <source>
        <dbReference type="ARBA" id="ARBA00022475"/>
    </source>
</evidence>
<dbReference type="PANTHER" id="PTHR36838:SF1">
    <property type="entry name" value="SLR1864 PROTEIN"/>
    <property type="match status" value="1"/>
</dbReference>
<reference evidence="9" key="1">
    <citation type="journal article" date="2021" name="PeerJ">
        <title>Extensive microbial diversity within the chicken gut microbiome revealed by metagenomics and culture.</title>
        <authorList>
            <person name="Gilroy R."/>
            <person name="Ravi A."/>
            <person name="Getino M."/>
            <person name="Pursley I."/>
            <person name="Horton D.L."/>
            <person name="Alikhan N.F."/>
            <person name="Baker D."/>
            <person name="Gharbi K."/>
            <person name="Hall N."/>
            <person name="Watson M."/>
            <person name="Adriaenssens E.M."/>
            <person name="Foster-Nyarko E."/>
            <person name="Jarju S."/>
            <person name="Secka A."/>
            <person name="Antonio M."/>
            <person name="Oren A."/>
            <person name="Chaudhuri R.R."/>
            <person name="La Ragione R."/>
            <person name="Hildebrand F."/>
            <person name="Pallen M.J."/>
        </authorList>
    </citation>
    <scope>NUCLEOTIDE SEQUENCE</scope>
    <source>
        <strain evidence="9">CHK180-15479</strain>
    </source>
</reference>
<dbReference type="AlphaFoldDB" id="A0A9D2MY58"/>
<name>A0A9D2MY58_9FIRM</name>
<evidence type="ECO:0000256" key="5">
    <source>
        <dbReference type="ARBA" id="ARBA00022692"/>
    </source>
</evidence>
<sequence>MFDQLFSLMGMMFLLIVIGFILRRAGKITEQGKACLVDLILYAILPCNIIKAFSMEMEPGFWQKFAQLLCCAAGVQVIAMLVAHFGYRRIRDGEKQVFQYGTVCSNAGFMGNPLAEGVFGDLGLVYASIFLIPQRIVMWTAGVSFFSKEGDKKQVYKKILTHPCMVATYIGLLLLIFQIPLPQVVERTVYSLSGCCTAMTMLYIGTILVDVEPKSLISRSQIYYAALRLLCIPLAVCVLCRAAGADHLVAGVCTLLSAAPAGSTTSILAAKYHGDEHSAAKAVVFTTALSVLTIPVWSFVLLSAL</sequence>
<keyword evidence="4" id="KW-1003">Cell membrane</keyword>
<reference evidence="9" key="2">
    <citation type="submission" date="2021-04" db="EMBL/GenBank/DDBJ databases">
        <authorList>
            <person name="Gilroy R."/>
        </authorList>
    </citation>
    <scope>NUCLEOTIDE SEQUENCE</scope>
    <source>
        <strain evidence="9">CHK180-15479</strain>
    </source>
</reference>
<evidence type="ECO:0000256" key="7">
    <source>
        <dbReference type="ARBA" id="ARBA00023136"/>
    </source>
</evidence>
<dbReference type="EMBL" id="DWWT01000002">
    <property type="protein sequence ID" value="HJC04618.1"/>
    <property type="molecule type" value="Genomic_DNA"/>
</dbReference>
<dbReference type="Gene3D" id="1.20.1530.20">
    <property type="match status" value="1"/>
</dbReference>
<evidence type="ECO:0000256" key="1">
    <source>
        <dbReference type="ARBA" id="ARBA00004651"/>
    </source>
</evidence>
<feature type="transmembrane region" description="Helical" evidence="8">
    <location>
        <begin position="248"/>
        <end position="270"/>
    </location>
</feature>
<dbReference type="InterPro" id="IPR004776">
    <property type="entry name" value="Mem_transp_PIN-like"/>
</dbReference>
<protein>
    <submittedName>
        <fullName evidence="9">AEC family transporter</fullName>
    </submittedName>
</protein>
<evidence type="ECO:0000256" key="8">
    <source>
        <dbReference type="SAM" id="Phobius"/>
    </source>
</evidence>
<feature type="transmembrane region" description="Helical" evidence="8">
    <location>
        <begin position="189"/>
        <end position="210"/>
    </location>
</feature>
<keyword evidence="3" id="KW-0813">Transport</keyword>
<comment type="subcellular location">
    <subcellularLocation>
        <location evidence="1">Cell membrane</location>
        <topology evidence="1">Multi-pass membrane protein</topology>
    </subcellularLocation>
</comment>
<dbReference type="PANTHER" id="PTHR36838">
    <property type="entry name" value="AUXIN EFFLUX CARRIER FAMILY PROTEIN"/>
    <property type="match status" value="1"/>
</dbReference>
<dbReference type="InterPro" id="IPR038770">
    <property type="entry name" value="Na+/solute_symporter_sf"/>
</dbReference>